<dbReference type="InterPro" id="IPR009057">
    <property type="entry name" value="Homeodomain-like_sf"/>
</dbReference>
<feature type="domain" description="HTH tetR-type" evidence="5">
    <location>
        <begin position="9"/>
        <end position="69"/>
    </location>
</feature>
<organism evidence="6 7">
    <name type="scientific">Bogoriella caseilytica</name>
    <dbReference type="NCBI Taxonomy" id="56055"/>
    <lineage>
        <taxon>Bacteria</taxon>
        <taxon>Bacillati</taxon>
        <taxon>Actinomycetota</taxon>
        <taxon>Actinomycetes</taxon>
        <taxon>Micrococcales</taxon>
        <taxon>Bogoriellaceae</taxon>
        <taxon>Bogoriella</taxon>
    </lineage>
</organism>
<sequence>MGLRELKKQMTRQAITNAALRLTREKGLDSVTVDEIAREAFVSPRTVSNYFTSKEEAVLSAGALDWRSVIEEFARDPRTERPLEVMCELMCQFIRARPRDELELLRQSIELVDANPSLRSYQSAAITRLEDVVRDLMATRTGIDPATHMYPWLVAAAAGSAVRSALRLWEHSGADADRLPELIEEAFGQISAGLPAPQE</sequence>
<evidence type="ECO:0000256" key="2">
    <source>
        <dbReference type="ARBA" id="ARBA00023125"/>
    </source>
</evidence>
<dbReference type="InterPro" id="IPR041347">
    <property type="entry name" value="MftR_C"/>
</dbReference>
<feature type="DNA-binding region" description="H-T-H motif" evidence="4">
    <location>
        <begin position="32"/>
        <end position="51"/>
    </location>
</feature>
<dbReference type="Gene3D" id="1.10.357.10">
    <property type="entry name" value="Tetracycline Repressor, domain 2"/>
    <property type="match status" value="1"/>
</dbReference>
<dbReference type="InterPro" id="IPR001647">
    <property type="entry name" value="HTH_TetR"/>
</dbReference>
<dbReference type="PROSITE" id="PS50977">
    <property type="entry name" value="HTH_TETR_2"/>
    <property type="match status" value="1"/>
</dbReference>
<dbReference type="EMBL" id="RKHK01000001">
    <property type="protein sequence ID" value="ROR73240.1"/>
    <property type="molecule type" value="Genomic_DNA"/>
</dbReference>
<evidence type="ECO:0000313" key="6">
    <source>
        <dbReference type="EMBL" id="ROR73240.1"/>
    </source>
</evidence>
<dbReference type="PANTHER" id="PTHR30055">
    <property type="entry name" value="HTH-TYPE TRANSCRIPTIONAL REGULATOR RUTR"/>
    <property type="match status" value="1"/>
</dbReference>
<dbReference type="AlphaFoldDB" id="A0A3N2BDA4"/>
<dbReference type="SUPFAM" id="SSF46689">
    <property type="entry name" value="Homeodomain-like"/>
    <property type="match status" value="1"/>
</dbReference>
<accession>A0A3N2BDA4</accession>
<proteinExistence type="predicted"/>
<dbReference type="PANTHER" id="PTHR30055:SF238">
    <property type="entry name" value="MYCOFACTOCIN BIOSYNTHESIS TRANSCRIPTIONAL REGULATOR MFTR-RELATED"/>
    <property type="match status" value="1"/>
</dbReference>
<dbReference type="PROSITE" id="PS01081">
    <property type="entry name" value="HTH_TETR_1"/>
    <property type="match status" value="1"/>
</dbReference>
<dbReference type="Pfam" id="PF17754">
    <property type="entry name" value="TetR_C_14"/>
    <property type="match status" value="1"/>
</dbReference>
<dbReference type="InterPro" id="IPR023772">
    <property type="entry name" value="DNA-bd_HTH_TetR-type_CS"/>
</dbReference>
<name>A0A3N2BDA4_9MICO</name>
<dbReference type="GO" id="GO:0003700">
    <property type="term" value="F:DNA-binding transcription factor activity"/>
    <property type="evidence" value="ECO:0007669"/>
    <property type="project" value="TreeGrafter"/>
</dbReference>
<keyword evidence="7" id="KW-1185">Reference proteome</keyword>
<comment type="caution">
    <text evidence="6">The sequence shown here is derived from an EMBL/GenBank/DDBJ whole genome shotgun (WGS) entry which is preliminary data.</text>
</comment>
<evidence type="ECO:0000256" key="1">
    <source>
        <dbReference type="ARBA" id="ARBA00023015"/>
    </source>
</evidence>
<evidence type="ECO:0000256" key="4">
    <source>
        <dbReference type="PROSITE-ProRule" id="PRU00335"/>
    </source>
</evidence>
<gene>
    <name evidence="6" type="ORF">EDD31_1613</name>
</gene>
<keyword evidence="2 4" id="KW-0238">DNA-binding</keyword>
<keyword evidence="3" id="KW-0804">Transcription</keyword>
<protein>
    <submittedName>
        <fullName evidence="6">TetR family transcriptional regulator</fullName>
    </submittedName>
</protein>
<dbReference type="Gene3D" id="1.10.10.60">
    <property type="entry name" value="Homeodomain-like"/>
    <property type="match status" value="1"/>
</dbReference>
<reference evidence="6 7" key="1">
    <citation type="submission" date="2018-11" db="EMBL/GenBank/DDBJ databases">
        <title>Sequencing the genomes of 1000 actinobacteria strains.</title>
        <authorList>
            <person name="Klenk H.-P."/>
        </authorList>
    </citation>
    <scope>NUCLEOTIDE SEQUENCE [LARGE SCALE GENOMIC DNA]</scope>
    <source>
        <strain evidence="6 7">DSM 11294</strain>
    </source>
</reference>
<evidence type="ECO:0000313" key="7">
    <source>
        <dbReference type="Proteomes" id="UP000280668"/>
    </source>
</evidence>
<dbReference type="InterPro" id="IPR050109">
    <property type="entry name" value="HTH-type_TetR-like_transc_reg"/>
</dbReference>
<evidence type="ECO:0000256" key="3">
    <source>
        <dbReference type="ARBA" id="ARBA00023163"/>
    </source>
</evidence>
<dbReference type="Proteomes" id="UP000280668">
    <property type="component" value="Unassembled WGS sequence"/>
</dbReference>
<evidence type="ECO:0000259" key="5">
    <source>
        <dbReference type="PROSITE" id="PS50977"/>
    </source>
</evidence>
<keyword evidence="1" id="KW-0805">Transcription regulation</keyword>
<dbReference type="GO" id="GO:0000976">
    <property type="term" value="F:transcription cis-regulatory region binding"/>
    <property type="evidence" value="ECO:0007669"/>
    <property type="project" value="TreeGrafter"/>
</dbReference>
<dbReference type="Pfam" id="PF00440">
    <property type="entry name" value="TetR_N"/>
    <property type="match status" value="1"/>
</dbReference>